<name>A0A0P7W130_SCLFO</name>
<evidence type="ECO:0000313" key="3">
    <source>
        <dbReference type="Proteomes" id="UP000034805"/>
    </source>
</evidence>
<organism evidence="2 3">
    <name type="scientific">Scleropages formosus</name>
    <name type="common">Asian bonytongue</name>
    <name type="synonym">Osteoglossum formosum</name>
    <dbReference type="NCBI Taxonomy" id="113540"/>
    <lineage>
        <taxon>Eukaryota</taxon>
        <taxon>Metazoa</taxon>
        <taxon>Chordata</taxon>
        <taxon>Craniata</taxon>
        <taxon>Vertebrata</taxon>
        <taxon>Euteleostomi</taxon>
        <taxon>Actinopterygii</taxon>
        <taxon>Neopterygii</taxon>
        <taxon>Teleostei</taxon>
        <taxon>Osteoglossocephala</taxon>
        <taxon>Osteoglossomorpha</taxon>
        <taxon>Osteoglossiformes</taxon>
        <taxon>Osteoglossidae</taxon>
        <taxon>Scleropages</taxon>
    </lineage>
</organism>
<protein>
    <submittedName>
        <fullName evidence="2">Uncharacterized protein</fullName>
    </submittedName>
</protein>
<reference evidence="2 3" key="1">
    <citation type="submission" date="2015-08" db="EMBL/GenBank/DDBJ databases">
        <title>The genome of the Asian arowana (Scleropages formosus).</title>
        <authorList>
            <person name="Tan M.H."/>
            <person name="Gan H.M."/>
            <person name="Croft L.J."/>
            <person name="Austin C.M."/>
        </authorList>
    </citation>
    <scope>NUCLEOTIDE SEQUENCE [LARGE SCALE GENOMIC DNA]</scope>
    <source>
        <strain evidence="2">Aro1</strain>
    </source>
</reference>
<dbReference type="EMBL" id="JARO02000055">
    <property type="protein sequence ID" value="KPP80120.1"/>
    <property type="molecule type" value="Genomic_DNA"/>
</dbReference>
<evidence type="ECO:0000313" key="2">
    <source>
        <dbReference type="EMBL" id="KPP80120.1"/>
    </source>
</evidence>
<proteinExistence type="predicted"/>
<dbReference type="Proteomes" id="UP000034805">
    <property type="component" value="Unassembled WGS sequence"/>
</dbReference>
<feature type="region of interest" description="Disordered" evidence="1">
    <location>
        <begin position="62"/>
        <end position="86"/>
    </location>
</feature>
<dbReference type="AlphaFoldDB" id="A0A0P7W130"/>
<sequence>MVPQHALTSLASESCQKFHSGQAHGSHSSSLLVPLTLSDSLLSRAASAGALCQPYSLRPEGGASLERGVSGETSLPGLDPDRPVSPQVIMRRRGGLIEQRDIIMAHQAHKIQSTPQARRKEWEMALHRPRRACTPMGEGRGGEDILSGVPHPPVCHLSSFRPSANPSLSSPKVRMFPTLSVASLCHVPSQPGIPPTRQESKSWIGGLFPPPIGSKTERLENVFLLGL</sequence>
<evidence type="ECO:0000256" key="1">
    <source>
        <dbReference type="SAM" id="MobiDB-lite"/>
    </source>
</evidence>
<comment type="caution">
    <text evidence="2">The sequence shown here is derived from an EMBL/GenBank/DDBJ whole genome shotgun (WGS) entry which is preliminary data.</text>
</comment>
<accession>A0A0P7W130</accession>
<gene>
    <name evidence="2" type="ORF">Z043_100249</name>
</gene>